<protein>
    <submittedName>
        <fullName evidence="5">Crotonase/enoyl-CoA hydratase family protein</fullName>
    </submittedName>
</protein>
<dbReference type="PANTHER" id="PTHR43802">
    <property type="entry name" value="ENOYL-COA HYDRATASE"/>
    <property type="match status" value="1"/>
</dbReference>
<dbReference type="PANTHER" id="PTHR43802:SF1">
    <property type="entry name" value="IP11341P-RELATED"/>
    <property type="match status" value="1"/>
</dbReference>
<dbReference type="Gene3D" id="2.40.50.840">
    <property type="match status" value="1"/>
</dbReference>
<dbReference type="InterPro" id="IPR014748">
    <property type="entry name" value="Enoyl-CoA_hydra_C"/>
</dbReference>
<keyword evidence="6" id="KW-1185">Reference proteome</keyword>
<comment type="similarity">
    <text evidence="1 2">Belongs to the enoyl-CoA hydratase/isomerase family.</text>
</comment>
<name>A0ABV8IZP0_9ACTN</name>
<dbReference type="Pfam" id="PF10604">
    <property type="entry name" value="Polyketide_cyc2"/>
    <property type="match status" value="1"/>
</dbReference>
<comment type="caution">
    <text evidence="5">The sequence shown here is derived from an EMBL/GenBank/DDBJ whole genome shotgun (WGS) entry which is preliminary data.</text>
</comment>
<evidence type="ECO:0000256" key="3">
    <source>
        <dbReference type="SAM" id="MobiDB-lite"/>
    </source>
</evidence>
<dbReference type="SUPFAM" id="SSF52096">
    <property type="entry name" value="ClpP/crotonase"/>
    <property type="match status" value="1"/>
</dbReference>
<reference evidence="6" key="1">
    <citation type="journal article" date="2019" name="Int. J. Syst. Evol. Microbiol.">
        <title>The Global Catalogue of Microorganisms (GCM) 10K type strain sequencing project: providing services to taxonomists for standard genome sequencing and annotation.</title>
        <authorList>
            <consortium name="The Broad Institute Genomics Platform"/>
            <consortium name="The Broad Institute Genome Sequencing Center for Infectious Disease"/>
            <person name="Wu L."/>
            <person name="Ma J."/>
        </authorList>
    </citation>
    <scope>NUCLEOTIDE SEQUENCE [LARGE SCALE GENOMIC DNA]</scope>
    <source>
        <strain evidence="6">TBRC 5832</strain>
    </source>
</reference>
<organism evidence="5 6">
    <name type="scientific">Actinoplanes subglobosus</name>
    <dbReference type="NCBI Taxonomy" id="1547892"/>
    <lineage>
        <taxon>Bacteria</taxon>
        <taxon>Bacillati</taxon>
        <taxon>Actinomycetota</taxon>
        <taxon>Actinomycetes</taxon>
        <taxon>Micromonosporales</taxon>
        <taxon>Micromonosporaceae</taxon>
        <taxon>Actinoplanes</taxon>
    </lineage>
</organism>
<evidence type="ECO:0000313" key="5">
    <source>
        <dbReference type="EMBL" id="MFC4069749.1"/>
    </source>
</evidence>
<gene>
    <name evidence="5" type="ORF">ACFO0C_32905</name>
</gene>
<dbReference type="Pfam" id="PF18313">
    <property type="entry name" value="TLP1_add_C"/>
    <property type="match status" value="1"/>
</dbReference>
<dbReference type="InterPro" id="IPR023393">
    <property type="entry name" value="START-like_dom_sf"/>
</dbReference>
<evidence type="ECO:0000256" key="1">
    <source>
        <dbReference type="ARBA" id="ARBA00005254"/>
    </source>
</evidence>
<dbReference type="Gene3D" id="3.40.47.10">
    <property type="match status" value="1"/>
</dbReference>
<feature type="compositionally biased region" description="Low complexity" evidence="3">
    <location>
        <begin position="869"/>
        <end position="884"/>
    </location>
</feature>
<feature type="region of interest" description="Disordered" evidence="3">
    <location>
        <begin position="197"/>
        <end position="271"/>
    </location>
</feature>
<accession>A0ABV8IZP0</accession>
<dbReference type="InterPro" id="IPR019587">
    <property type="entry name" value="Polyketide_cyclase/dehydratase"/>
</dbReference>
<proteinExistence type="inferred from homology"/>
<dbReference type="InterPro" id="IPR016039">
    <property type="entry name" value="Thiolase-like"/>
</dbReference>
<dbReference type="InterPro" id="IPR040771">
    <property type="entry name" value="TLP1_add_C"/>
</dbReference>
<dbReference type="Gene3D" id="3.30.530.20">
    <property type="match status" value="1"/>
</dbReference>
<dbReference type="SUPFAM" id="SSF53901">
    <property type="entry name" value="Thiolase-like"/>
    <property type="match status" value="2"/>
</dbReference>
<dbReference type="InterPro" id="IPR018376">
    <property type="entry name" value="Enoyl-CoA_hyd/isom_CS"/>
</dbReference>
<dbReference type="Gene3D" id="1.10.12.10">
    <property type="entry name" value="Lyase 2-enoyl-coa Hydratase, Chain A, domain 2"/>
    <property type="match status" value="1"/>
</dbReference>
<dbReference type="Pfam" id="PF00378">
    <property type="entry name" value="ECH_1"/>
    <property type="match status" value="1"/>
</dbReference>
<dbReference type="CDD" id="cd06558">
    <property type="entry name" value="crotonase-like"/>
    <property type="match status" value="1"/>
</dbReference>
<evidence type="ECO:0000256" key="2">
    <source>
        <dbReference type="RuleBase" id="RU003707"/>
    </source>
</evidence>
<dbReference type="SUPFAM" id="SSF55961">
    <property type="entry name" value="Bet v1-like"/>
    <property type="match status" value="1"/>
</dbReference>
<dbReference type="PROSITE" id="PS00166">
    <property type="entry name" value="ENOYL_COA_HYDRATASE"/>
    <property type="match status" value="1"/>
</dbReference>
<evidence type="ECO:0000313" key="6">
    <source>
        <dbReference type="Proteomes" id="UP001595867"/>
    </source>
</evidence>
<dbReference type="Proteomes" id="UP001595867">
    <property type="component" value="Unassembled WGS sequence"/>
</dbReference>
<dbReference type="InterPro" id="IPR029045">
    <property type="entry name" value="ClpP/crotonase-like_dom_sf"/>
</dbReference>
<feature type="domain" description="Thiolase-like protein type 1 additional C-terminal" evidence="4">
    <location>
        <begin position="693"/>
        <end position="746"/>
    </location>
</feature>
<feature type="compositionally biased region" description="Low complexity" evidence="3">
    <location>
        <begin position="756"/>
        <end position="830"/>
    </location>
</feature>
<feature type="compositionally biased region" description="Low complexity" evidence="3">
    <location>
        <begin position="197"/>
        <end position="257"/>
    </location>
</feature>
<evidence type="ECO:0000259" key="4">
    <source>
        <dbReference type="Pfam" id="PF18313"/>
    </source>
</evidence>
<dbReference type="EMBL" id="JBHSBL010000021">
    <property type="protein sequence ID" value="MFC4069749.1"/>
    <property type="molecule type" value="Genomic_DNA"/>
</dbReference>
<dbReference type="InterPro" id="IPR001753">
    <property type="entry name" value="Enoyl-CoA_hydra/iso"/>
</dbReference>
<dbReference type="Gene3D" id="3.90.226.10">
    <property type="entry name" value="2-enoyl-CoA Hydratase, Chain A, domain 1"/>
    <property type="match status" value="1"/>
</dbReference>
<feature type="region of interest" description="Disordered" evidence="3">
    <location>
        <begin position="869"/>
        <end position="914"/>
    </location>
</feature>
<feature type="region of interest" description="Disordered" evidence="3">
    <location>
        <begin position="756"/>
        <end position="846"/>
    </location>
</feature>
<dbReference type="NCBIfam" id="NF006100">
    <property type="entry name" value="PRK08252.1"/>
    <property type="match status" value="1"/>
</dbReference>
<dbReference type="RefSeq" id="WP_378070639.1">
    <property type="nucleotide sequence ID" value="NZ_JBHSBL010000021.1"/>
</dbReference>
<sequence length="1180" mass="120107">MPAVHLTRLRAGLAVARALAGALLSRARPGSSAPSGSSTSAQAVVEPPRRFVHPCGVQVTAAAGAEQVFAVLVEPARMPDWVLQHTGWIDGPPDAFTEGVRFRQRIKLMGVPSEVRWTVTGVVPGRAVWFEGTAPMGISVGFYLSVTPVDGGSLVRFDGGVEGGSAEGPLGAMVARNLADAMRKSLTELGHVAEAGSAAAASSAPRTASGSSASRAGSSHSASGSSASRAASSRAGSSASRAAGDGSGSRSAAGSFSELPPPGPKPAPIIFGRTGEEIDAWTPVIVGVGQVSDRSTEPEGGDPVSLAVRALRLAADDSRNPEILQKADLVGYVASVSWQYPDGAALIADHVGATPEQTVQTTIFGGDGSLRLLNDVAAVIASGHASIALLGGAEAASTAAAADKSGRELDWPRQPDGTVPGRVVGGDAPANNDPETAAGLVAPIYLYALIESAVRARLGLGPAEHRERITRLWSGYSEIAARNPHAWQPVAHTAAELAAPTAGNRMISAPYPKLLTANVQVNQGTGVIVCSAAAAQEAGIDQDRWVFLHAGAHATDEWYVTERADLASSPAIKAIGAAVLGHSGIGIDDVAHLDLYACFPSAVQIAALELGLPIDDPERPLTVTGGLTFAGGPGNNYSSHAIANLVPLLRSEPDSYGLATALGWYLTKHAATVLSASPPRTGFRDIDADHRLVRPPARRALDSWTGPAVLEAYTVPYRRDGVPEATIVTAITPDGDRVVLRLTDPAFLPSDSVSLRSDSASLRSGSASVPSGPVSLRSDSASFPSGSASVPSGPVSLRSGSASFPSGSASVPSGPVSLRSGSASLRSGPALRPADSAPRPQPLGDISEMSDLAGCWIDVAGTTLASTSVSGVASSDGSGVASGAEPGGVASRGGPGVASGAEPGGVASRASGAETGGVASRVELPAPPAPSLVVEWHGPVTVFRLNRPRVRNAIDLATARALEKAVDEFEADPDARVAILTGSDTVFSAGMDLKAAARGDYPVTEGRGLLGITARPPAKPLIAAVEGAALAGGCELALAADLIVAAEDALFGIPEVKRGLVAAAGGVLRLARSLPRSTALELALTGEPMPARRLHELGLINRVTSPGKAFDTALQLAQDIAANAPLAVLLSKRIVDEHRDWGAAEAFDRLSDIAGEVIGSADAQEGIRAYAENRTPIWKG</sequence>